<dbReference type="EMBL" id="CAKLDI010000001">
    <property type="protein sequence ID" value="CAH0533424.1"/>
    <property type="molecule type" value="Genomic_DNA"/>
</dbReference>
<dbReference type="GO" id="GO:0102130">
    <property type="term" value="F:malonyl-CoA methyltransferase activity"/>
    <property type="evidence" value="ECO:0007669"/>
    <property type="project" value="UniProtKB-EC"/>
</dbReference>
<dbReference type="RefSeq" id="WP_237465861.1">
    <property type="nucleotide sequence ID" value="NZ_CAKLDI010000001.1"/>
</dbReference>
<dbReference type="CDD" id="cd02440">
    <property type="entry name" value="AdoMet_MTases"/>
    <property type="match status" value="1"/>
</dbReference>
<evidence type="ECO:0000313" key="10">
    <source>
        <dbReference type="EMBL" id="CAH0533424.1"/>
    </source>
</evidence>
<organism evidence="10 11">
    <name type="scientific">Vibrio stylophorae</name>
    <dbReference type="NCBI Taxonomy" id="659351"/>
    <lineage>
        <taxon>Bacteria</taxon>
        <taxon>Pseudomonadati</taxon>
        <taxon>Pseudomonadota</taxon>
        <taxon>Gammaproteobacteria</taxon>
        <taxon>Vibrionales</taxon>
        <taxon>Vibrionaceae</taxon>
        <taxon>Vibrio</taxon>
    </lineage>
</organism>
<feature type="domain" description="Methyltransferase type 11" evidence="9">
    <location>
        <begin position="50"/>
        <end position="142"/>
    </location>
</feature>
<dbReference type="InterPro" id="IPR013216">
    <property type="entry name" value="Methyltransf_11"/>
</dbReference>
<dbReference type="Proteomes" id="UP000838672">
    <property type="component" value="Unassembled WGS sequence"/>
</dbReference>
<keyword evidence="11" id="KW-1185">Reference proteome</keyword>
<evidence type="ECO:0000256" key="2">
    <source>
        <dbReference type="ARBA" id="ARBA00004746"/>
    </source>
</evidence>
<dbReference type="InterPro" id="IPR029063">
    <property type="entry name" value="SAM-dependent_MTases_sf"/>
</dbReference>
<dbReference type="EC" id="2.1.1.197" evidence="3 8"/>
<evidence type="ECO:0000256" key="3">
    <source>
        <dbReference type="ARBA" id="ARBA00012327"/>
    </source>
</evidence>
<comment type="similarity">
    <text evidence="8">Belongs to the methyltransferase superfamily.</text>
</comment>
<accession>A0ABN8DQH4</accession>
<keyword evidence="4 8" id="KW-0489">Methyltransferase</keyword>
<dbReference type="Pfam" id="PF08241">
    <property type="entry name" value="Methyltransf_11"/>
    <property type="match status" value="1"/>
</dbReference>
<keyword evidence="5 8" id="KW-0808">Transferase</keyword>
<evidence type="ECO:0000256" key="7">
    <source>
        <dbReference type="ARBA" id="ARBA00022756"/>
    </source>
</evidence>
<evidence type="ECO:0000256" key="5">
    <source>
        <dbReference type="ARBA" id="ARBA00022679"/>
    </source>
</evidence>
<dbReference type="HAMAP" id="MF_00835">
    <property type="entry name" value="BioC"/>
    <property type="match status" value="1"/>
</dbReference>
<comment type="pathway">
    <text evidence="2 8">Cofactor biosynthesis; biotin biosynthesis.</text>
</comment>
<dbReference type="Gene3D" id="3.40.50.150">
    <property type="entry name" value="Vaccinia Virus protein VP39"/>
    <property type="match status" value="1"/>
</dbReference>
<keyword evidence="7 8" id="KW-0093">Biotin biosynthesis</keyword>
<evidence type="ECO:0000259" key="9">
    <source>
        <dbReference type="Pfam" id="PF08241"/>
    </source>
</evidence>
<keyword evidence="6 8" id="KW-0949">S-adenosyl-L-methionine</keyword>
<gene>
    <name evidence="8 10" type="primary">bioC</name>
    <name evidence="10" type="ORF">VST7929_01292</name>
</gene>
<dbReference type="PANTHER" id="PTHR13090:SF1">
    <property type="entry name" value="ARGININE-HYDROXYLASE NDUFAF5, MITOCHONDRIAL"/>
    <property type="match status" value="1"/>
</dbReference>
<dbReference type="PANTHER" id="PTHR13090">
    <property type="entry name" value="ARGININE-HYDROXYLASE NDUFAF5, MITOCHONDRIAL"/>
    <property type="match status" value="1"/>
</dbReference>
<comment type="function">
    <text evidence="8">Converts the free carboxyl group of a malonyl-thioester to its methyl ester by transfer of a methyl group from S-adenosyl-L-methionine (SAM). It allows to synthesize pimeloyl-ACP via the fatty acid synthetic pathway.</text>
</comment>
<name>A0ABN8DQH4_9VIBR</name>
<evidence type="ECO:0000256" key="1">
    <source>
        <dbReference type="ARBA" id="ARBA00000852"/>
    </source>
</evidence>
<protein>
    <recommendedName>
        <fullName evidence="3 8">Malonyl-[acyl-carrier protein] O-methyltransferase</fullName>
        <shortName evidence="8">Malonyl-ACP O-methyltransferase</shortName>
        <ecNumber evidence="3 8">2.1.1.197</ecNumber>
    </recommendedName>
    <alternativeName>
        <fullName evidence="8">Biotin synthesis protein BioC</fullName>
    </alternativeName>
</protein>
<evidence type="ECO:0000256" key="8">
    <source>
        <dbReference type="HAMAP-Rule" id="MF_00835"/>
    </source>
</evidence>
<dbReference type="GO" id="GO:0032259">
    <property type="term" value="P:methylation"/>
    <property type="evidence" value="ECO:0007669"/>
    <property type="project" value="UniProtKB-KW"/>
</dbReference>
<comment type="caution">
    <text evidence="10">The sequence shown here is derived from an EMBL/GenBank/DDBJ whole genome shotgun (WGS) entry which is preliminary data.</text>
</comment>
<dbReference type="SUPFAM" id="SSF53335">
    <property type="entry name" value="S-adenosyl-L-methionine-dependent methyltransferases"/>
    <property type="match status" value="1"/>
</dbReference>
<evidence type="ECO:0000256" key="6">
    <source>
        <dbReference type="ARBA" id="ARBA00022691"/>
    </source>
</evidence>
<comment type="catalytic activity">
    <reaction evidence="1 8">
        <text>malonyl-[ACP] + S-adenosyl-L-methionine = malonyl-[ACP] methyl ester + S-adenosyl-L-homocysteine</text>
        <dbReference type="Rhea" id="RHEA:17105"/>
        <dbReference type="Rhea" id="RHEA-COMP:9623"/>
        <dbReference type="Rhea" id="RHEA-COMP:9954"/>
        <dbReference type="ChEBI" id="CHEBI:57856"/>
        <dbReference type="ChEBI" id="CHEBI:59789"/>
        <dbReference type="ChEBI" id="CHEBI:78449"/>
        <dbReference type="ChEBI" id="CHEBI:78845"/>
        <dbReference type="EC" id="2.1.1.197"/>
    </reaction>
</comment>
<proteinExistence type="inferred from homology"/>
<evidence type="ECO:0000313" key="11">
    <source>
        <dbReference type="Proteomes" id="UP000838672"/>
    </source>
</evidence>
<reference evidence="10" key="1">
    <citation type="submission" date="2021-11" db="EMBL/GenBank/DDBJ databases">
        <authorList>
            <person name="Rodrigo-Torres L."/>
            <person name="Arahal R. D."/>
            <person name="Lucena T."/>
        </authorList>
    </citation>
    <scope>NUCLEOTIDE SEQUENCE</scope>
    <source>
        <strain evidence="10">CECT 7929</strain>
    </source>
</reference>
<dbReference type="InterPro" id="IPR011814">
    <property type="entry name" value="BioC"/>
</dbReference>
<evidence type="ECO:0000256" key="4">
    <source>
        <dbReference type="ARBA" id="ARBA00022603"/>
    </source>
</evidence>
<sequence>MLALNLPEKHRIRQSFDQAALRYDHYADFQRQVATRLADWVPKSAGELALDIGTGTGFGSTLLVQQGWHPIGLDFSSAMLRQAKQRGLSHWRGVQADAEALPFQDESLSLIYSSLALQWCQDLSRPFAEAYRVLKPGGRFVCAVLLDGSLHELKTAWQQIDSHQHVNDFFTLNQVNFALAQKQIVQSQLICEPVVCRYATARALMQDLKGIGASQIASHARQRLTKGTLLQLEHAYQQYFSEDGALRATYQVGLIEVRK</sequence>
<dbReference type="InterPro" id="IPR050602">
    <property type="entry name" value="Malonyl-ACP_OMT"/>
</dbReference>
<dbReference type="NCBIfam" id="TIGR02072">
    <property type="entry name" value="BioC"/>
    <property type="match status" value="1"/>
</dbReference>